<organism evidence="2 3">
    <name type="scientific">Mycolicibacterium elephantis</name>
    <dbReference type="NCBI Taxonomy" id="81858"/>
    <lineage>
        <taxon>Bacteria</taxon>
        <taxon>Bacillati</taxon>
        <taxon>Actinomycetota</taxon>
        <taxon>Actinomycetes</taxon>
        <taxon>Mycobacteriales</taxon>
        <taxon>Mycobacteriaceae</taxon>
        <taxon>Mycolicibacterium</taxon>
    </lineage>
</organism>
<evidence type="ECO:0008006" key="4">
    <source>
        <dbReference type="Google" id="ProtNLM"/>
    </source>
</evidence>
<evidence type="ECO:0000313" key="2">
    <source>
        <dbReference type="EMBL" id="ORA64395.1"/>
    </source>
</evidence>
<gene>
    <name evidence="2" type="ORF">BST23_16635</name>
</gene>
<feature type="compositionally biased region" description="Acidic residues" evidence="1">
    <location>
        <begin position="385"/>
        <end position="403"/>
    </location>
</feature>
<accession>A0A1A0QQ34</accession>
<sequence>MTTGVALVGASVIAATPIAPAPTQTYTQVHSQAVQLTAASSFVDPVTRWIQVFEATATNLTELRNYIFAHPERSVLGLLELLQAKINGYGNALFGQLPQVAESLGRWATKTLLPGMQTAFQQLVTGQPEAASKTFRNTVMSLISISSPLFGLMGFVTVPTMIMQDIVDITRSFTAPIQLLSWVSPIMNLVWSPILSLGTSAQRVIDAVEAGDLLGAVGAVLNAPADAVDHFLNSPGGLVEFRTVGSSGILTAGGLLTALLIKIPQAIQVNLDPPLPVTAAAADTSVATGTMVSLETSTPGVEGTEPAAASQPAGPFAEETPDNPESPAAPVDETEMTEEPAEDIDDAELAEVPAEEIDEAEEPNGATDLSDGNKVEPGESGVESTPDDESESSADGVAGDDSDTAGASDTTGSDSDGGDAGGTSDGSDGGSES</sequence>
<feature type="compositionally biased region" description="Acidic residues" evidence="1">
    <location>
        <begin position="332"/>
        <end position="362"/>
    </location>
</feature>
<evidence type="ECO:0000256" key="1">
    <source>
        <dbReference type="SAM" id="MobiDB-lite"/>
    </source>
</evidence>
<reference evidence="2 3" key="1">
    <citation type="submission" date="2017-02" db="EMBL/GenBank/DDBJ databases">
        <title>The new phylogeny of genus Mycobacterium.</title>
        <authorList>
            <person name="Tortoli E."/>
            <person name="Trovato A."/>
            <person name="Cirillo D.M."/>
        </authorList>
    </citation>
    <scope>NUCLEOTIDE SEQUENCE [LARGE SCALE GENOMIC DNA]</scope>
    <source>
        <strain evidence="2 3">FI-09383</strain>
    </source>
</reference>
<feature type="region of interest" description="Disordered" evidence="1">
    <location>
        <begin position="294"/>
        <end position="433"/>
    </location>
</feature>
<feature type="compositionally biased region" description="Low complexity" evidence="1">
    <location>
        <begin position="404"/>
        <end position="414"/>
    </location>
</feature>
<comment type="caution">
    <text evidence="2">The sequence shown here is derived from an EMBL/GenBank/DDBJ whole genome shotgun (WGS) entry which is preliminary data.</text>
</comment>
<name>A0A0M2ZFB5_9MYCO</name>
<dbReference type="Proteomes" id="UP000192772">
    <property type="component" value="Unassembled WGS sequence"/>
</dbReference>
<feature type="compositionally biased region" description="Gly residues" evidence="1">
    <location>
        <begin position="418"/>
        <end position="433"/>
    </location>
</feature>
<accession>A0A0M2ZFB5</accession>
<evidence type="ECO:0000313" key="3">
    <source>
        <dbReference type="Proteomes" id="UP000192772"/>
    </source>
</evidence>
<proteinExistence type="predicted"/>
<dbReference type="AlphaFoldDB" id="A0A0M2ZFB5"/>
<protein>
    <recommendedName>
        <fullName evidence="4">PE-PGRS family protein</fullName>
    </recommendedName>
</protein>
<dbReference type="EMBL" id="MVHP01000019">
    <property type="protein sequence ID" value="ORA64395.1"/>
    <property type="molecule type" value="Genomic_DNA"/>
</dbReference>